<dbReference type="PANTHER" id="PTHR44520">
    <property type="entry name" value="RESPONSE REGULATOR RCP1-RELATED"/>
    <property type="match status" value="1"/>
</dbReference>
<dbReference type="PROSITE" id="PS50110">
    <property type="entry name" value="RESPONSE_REGULATORY"/>
    <property type="match status" value="1"/>
</dbReference>
<proteinExistence type="predicted"/>
<dbReference type="Proteomes" id="UP000664795">
    <property type="component" value="Unassembled WGS sequence"/>
</dbReference>
<dbReference type="Gene3D" id="3.40.50.2300">
    <property type="match status" value="1"/>
</dbReference>
<dbReference type="SMART" id="SM00448">
    <property type="entry name" value="REC"/>
    <property type="match status" value="1"/>
</dbReference>
<comment type="caution">
    <text evidence="3">The sequence shown here is derived from an EMBL/GenBank/DDBJ whole genome shotgun (WGS) entry which is preliminary data.</text>
</comment>
<keyword evidence="1" id="KW-0597">Phosphoprotein</keyword>
<dbReference type="CDD" id="cd17557">
    <property type="entry name" value="REC_Rcp-like"/>
    <property type="match status" value="1"/>
</dbReference>
<protein>
    <submittedName>
        <fullName evidence="3">Response regulator</fullName>
    </submittedName>
</protein>
<dbReference type="SUPFAM" id="SSF52172">
    <property type="entry name" value="CheY-like"/>
    <property type="match status" value="1"/>
</dbReference>
<accession>A0A939G7B3</accession>
<dbReference type="InterPro" id="IPR011006">
    <property type="entry name" value="CheY-like_superfamily"/>
</dbReference>
<dbReference type="InterPro" id="IPR001789">
    <property type="entry name" value="Sig_transdc_resp-reg_receiver"/>
</dbReference>
<name>A0A939G7B3_9BACT</name>
<evidence type="ECO:0000256" key="1">
    <source>
        <dbReference type="PROSITE-ProRule" id="PRU00169"/>
    </source>
</evidence>
<sequence length="146" mass="16351">MNQIHKPLLLIADDDDDDRVLIEQALKQTAFNGQIRFVEDGEQLIQYLKDCQSDSPDAPQRPTLLLVDLNMPVVNGIEALTYIKSVPGLRQLPVVMLTTSSAETDISTCYNLGASSFVIKPITFTKLVELMDSLRTYWLGTVQLPR</sequence>
<dbReference type="GO" id="GO:0000160">
    <property type="term" value="P:phosphorelay signal transduction system"/>
    <property type="evidence" value="ECO:0007669"/>
    <property type="project" value="InterPro"/>
</dbReference>
<evidence type="ECO:0000313" key="4">
    <source>
        <dbReference type="Proteomes" id="UP000664795"/>
    </source>
</evidence>
<feature type="modified residue" description="4-aspartylphosphate" evidence="1">
    <location>
        <position position="68"/>
    </location>
</feature>
<feature type="domain" description="Response regulatory" evidence="2">
    <location>
        <begin position="8"/>
        <end position="135"/>
    </location>
</feature>
<dbReference type="Pfam" id="PF00072">
    <property type="entry name" value="Response_reg"/>
    <property type="match status" value="1"/>
</dbReference>
<evidence type="ECO:0000313" key="3">
    <source>
        <dbReference type="EMBL" id="MBO0933747.1"/>
    </source>
</evidence>
<dbReference type="InterPro" id="IPR052893">
    <property type="entry name" value="TCS_response_regulator"/>
</dbReference>
<keyword evidence="4" id="KW-1185">Reference proteome</keyword>
<gene>
    <name evidence="3" type="ORF">J2I48_22255</name>
</gene>
<dbReference type="AlphaFoldDB" id="A0A939G7B3"/>
<organism evidence="3 4">
    <name type="scientific">Fibrella aquatilis</name>
    <dbReference type="NCBI Taxonomy" id="2817059"/>
    <lineage>
        <taxon>Bacteria</taxon>
        <taxon>Pseudomonadati</taxon>
        <taxon>Bacteroidota</taxon>
        <taxon>Cytophagia</taxon>
        <taxon>Cytophagales</taxon>
        <taxon>Spirosomataceae</taxon>
        <taxon>Fibrella</taxon>
    </lineage>
</organism>
<reference evidence="3 4" key="1">
    <citation type="submission" date="2021-03" db="EMBL/GenBank/DDBJ databases">
        <title>Fibrella sp. HMF5036 genome sequencing and assembly.</title>
        <authorList>
            <person name="Kang H."/>
            <person name="Kim H."/>
            <person name="Bae S."/>
            <person name="Joh K."/>
        </authorList>
    </citation>
    <scope>NUCLEOTIDE SEQUENCE [LARGE SCALE GENOMIC DNA]</scope>
    <source>
        <strain evidence="3 4">HMF5036</strain>
    </source>
</reference>
<evidence type="ECO:0000259" key="2">
    <source>
        <dbReference type="PROSITE" id="PS50110"/>
    </source>
</evidence>
<dbReference type="EMBL" id="JAFMYU010000022">
    <property type="protein sequence ID" value="MBO0933747.1"/>
    <property type="molecule type" value="Genomic_DNA"/>
</dbReference>